<dbReference type="InterPro" id="IPR051601">
    <property type="entry name" value="Serine_prot/Carboxylest_S33"/>
</dbReference>
<organism evidence="6 7">
    <name type="scientific">Lentinus brumalis</name>
    <dbReference type="NCBI Taxonomy" id="2498619"/>
    <lineage>
        <taxon>Eukaryota</taxon>
        <taxon>Fungi</taxon>
        <taxon>Dikarya</taxon>
        <taxon>Basidiomycota</taxon>
        <taxon>Agaricomycotina</taxon>
        <taxon>Agaricomycetes</taxon>
        <taxon>Polyporales</taxon>
        <taxon>Polyporaceae</taxon>
        <taxon>Lentinus</taxon>
    </lineage>
</organism>
<keyword evidence="3" id="KW-1133">Transmembrane helix</keyword>
<gene>
    <name evidence="6" type="ORF">OH76DRAFT_1403444</name>
</gene>
<protein>
    <submittedName>
        <fullName evidence="6">Alpha/beta-hydrolase</fullName>
    </submittedName>
</protein>
<dbReference type="STRING" id="139420.A0A371DAK0"/>
<dbReference type="Proteomes" id="UP000256964">
    <property type="component" value="Unassembled WGS sequence"/>
</dbReference>
<keyword evidence="2" id="KW-0378">Hydrolase</keyword>
<comment type="similarity">
    <text evidence="1">Belongs to the peptidase S33 family.</text>
</comment>
<evidence type="ECO:0000259" key="4">
    <source>
        <dbReference type="Pfam" id="PF00561"/>
    </source>
</evidence>
<dbReference type="GO" id="GO:0016787">
    <property type="term" value="F:hydrolase activity"/>
    <property type="evidence" value="ECO:0007669"/>
    <property type="project" value="UniProtKB-KW"/>
</dbReference>
<reference evidence="6 7" key="1">
    <citation type="journal article" date="2018" name="Biotechnol. Biofuels">
        <title>Integrative visual omics of the white-rot fungus Polyporus brumalis exposes the biotechnological potential of its oxidative enzymes for delignifying raw plant biomass.</title>
        <authorList>
            <person name="Miyauchi S."/>
            <person name="Rancon A."/>
            <person name="Drula E."/>
            <person name="Hage H."/>
            <person name="Chaduli D."/>
            <person name="Favel A."/>
            <person name="Grisel S."/>
            <person name="Henrissat B."/>
            <person name="Herpoel-Gimbert I."/>
            <person name="Ruiz-Duenas F.J."/>
            <person name="Chevret D."/>
            <person name="Hainaut M."/>
            <person name="Lin J."/>
            <person name="Wang M."/>
            <person name="Pangilinan J."/>
            <person name="Lipzen A."/>
            <person name="Lesage-Meessen L."/>
            <person name="Navarro D."/>
            <person name="Riley R."/>
            <person name="Grigoriev I.V."/>
            <person name="Zhou S."/>
            <person name="Raouche S."/>
            <person name="Rosso M.N."/>
        </authorList>
    </citation>
    <scope>NUCLEOTIDE SEQUENCE [LARGE SCALE GENOMIC DNA]</scope>
    <source>
        <strain evidence="6 7">BRFM 1820</strain>
    </source>
</reference>
<proteinExistence type="inferred from homology"/>
<evidence type="ECO:0000256" key="3">
    <source>
        <dbReference type="SAM" id="Phobius"/>
    </source>
</evidence>
<evidence type="ECO:0000256" key="1">
    <source>
        <dbReference type="ARBA" id="ARBA00010088"/>
    </source>
</evidence>
<keyword evidence="7" id="KW-1185">Reference proteome</keyword>
<keyword evidence="3" id="KW-0812">Transmembrane</keyword>
<dbReference type="EMBL" id="KZ857404">
    <property type="protein sequence ID" value="RDX49557.1"/>
    <property type="molecule type" value="Genomic_DNA"/>
</dbReference>
<dbReference type="InterPro" id="IPR013595">
    <property type="entry name" value="Pept_S33_TAP-like_C"/>
</dbReference>
<keyword evidence="3" id="KW-0472">Membrane</keyword>
<dbReference type="InterPro" id="IPR029058">
    <property type="entry name" value="AB_hydrolase_fold"/>
</dbReference>
<dbReference type="Pfam" id="PF08386">
    <property type="entry name" value="Abhydrolase_4"/>
    <property type="match status" value="1"/>
</dbReference>
<feature type="domain" description="AB hydrolase-1" evidence="4">
    <location>
        <begin position="101"/>
        <end position="271"/>
    </location>
</feature>
<dbReference type="PANTHER" id="PTHR43248:SF25">
    <property type="entry name" value="AB HYDROLASE-1 DOMAIN-CONTAINING PROTEIN-RELATED"/>
    <property type="match status" value="1"/>
</dbReference>
<dbReference type="AlphaFoldDB" id="A0A371DAK0"/>
<dbReference type="OrthoDB" id="425534at2759"/>
<accession>A0A371DAK0</accession>
<sequence length="581" mass="62681">MSKTPQTYHAWSLDSPCQTMVYYSFAPILVLAFASTTSYAAASNFGGSQIQWGACDPSVVNDTSLACGFLEVPLDYQDPSVGNARLAIIKANATGERRGSLFFNPGGPGGTGIQEVNDNKELLLEVTGGVYDIVSWDPRGVGNRTSPGEIFCFDSLAEYSTFFNGTIELTGIEETGNFTDPADVKALLAQAPIMQTKYEEVGQKCLRSSSGKFLKYIGTAAAVRDMVSIANVLDGPEAPINYMGTSYGTLIGSWFVNMFPERVGRVILDGLFDPIAFATQEPGNTFSSQRVFSDTVYKALITGCALTGPSGCAAASEGDGPLDIDAKFQALLQHAYDATKVNSSVPLTPGDIRLALWGEMYFSSDWSNFVNEEYPQMVQIVNGEAPANTSRAIRKRSTDMIRRMPLMKRSSESNDSPSYTTSAIYCADSVDPQGTTMEDVLEGIISASRNVSHMFGSLWPFPFYCSFWPVRSVERYQGPFNKKLANKILIASNLLDPITPLPAAETLAGLLGQDAVLVRQNGFGHTTVSAPSACMNEIFFAYMTNGTLPANGTVCEVDADFEVFTGVNTADILAHIPSTDI</sequence>
<evidence type="ECO:0000313" key="6">
    <source>
        <dbReference type="EMBL" id="RDX49557.1"/>
    </source>
</evidence>
<feature type="domain" description="Peptidase S33 tripeptidyl aminopeptidase-like C-terminal" evidence="5">
    <location>
        <begin position="463"/>
        <end position="555"/>
    </location>
</feature>
<dbReference type="SUPFAM" id="SSF53474">
    <property type="entry name" value="alpha/beta-Hydrolases"/>
    <property type="match status" value="1"/>
</dbReference>
<evidence type="ECO:0000313" key="7">
    <source>
        <dbReference type="Proteomes" id="UP000256964"/>
    </source>
</evidence>
<feature type="transmembrane region" description="Helical" evidence="3">
    <location>
        <begin position="20"/>
        <end position="42"/>
    </location>
</feature>
<dbReference type="InterPro" id="IPR000073">
    <property type="entry name" value="AB_hydrolase_1"/>
</dbReference>
<evidence type="ECO:0000259" key="5">
    <source>
        <dbReference type="Pfam" id="PF08386"/>
    </source>
</evidence>
<dbReference type="PANTHER" id="PTHR43248">
    <property type="entry name" value="2-SUCCINYL-6-HYDROXY-2,4-CYCLOHEXADIENE-1-CARBOXYLATE SYNTHASE"/>
    <property type="match status" value="1"/>
</dbReference>
<name>A0A371DAK0_9APHY</name>
<dbReference type="Pfam" id="PF00561">
    <property type="entry name" value="Abhydrolase_1"/>
    <property type="match status" value="1"/>
</dbReference>
<dbReference type="Gene3D" id="3.40.50.1820">
    <property type="entry name" value="alpha/beta hydrolase"/>
    <property type="match status" value="1"/>
</dbReference>
<evidence type="ECO:0000256" key="2">
    <source>
        <dbReference type="ARBA" id="ARBA00022801"/>
    </source>
</evidence>